<dbReference type="EMBL" id="UOFL01000018">
    <property type="protein sequence ID" value="VAW71345.1"/>
    <property type="molecule type" value="Genomic_DNA"/>
</dbReference>
<dbReference type="InterPro" id="IPR050106">
    <property type="entry name" value="HistidinolP_aminotransfase"/>
</dbReference>
<keyword evidence="4" id="KW-0663">Pyridoxal phosphate</keyword>
<dbReference type="Gene3D" id="3.40.640.10">
    <property type="entry name" value="Type I PLP-dependent aspartate aminotransferase-like (Major domain)"/>
    <property type="match status" value="1"/>
</dbReference>
<reference evidence="6" key="1">
    <citation type="submission" date="2018-06" db="EMBL/GenBank/DDBJ databases">
        <authorList>
            <person name="Zhirakovskaya E."/>
        </authorList>
    </citation>
    <scope>NUCLEOTIDE SEQUENCE</scope>
</reference>
<dbReference type="EC" id="2.6.1.57" evidence="6"/>
<dbReference type="PROSITE" id="PS00599">
    <property type="entry name" value="AA_TRANSFER_CLASS_2"/>
    <property type="match status" value="1"/>
</dbReference>
<dbReference type="HAMAP" id="MF_01023">
    <property type="entry name" value="HisC_aminotrans_2"/>
    <property type="match status" value="1"/>
</dbReference>
<dbReference type="InterPro" id="IPR015424">
    <property type="entry name" value="PyrdxlP-dep_Trfase"/>
</dbReference>
<accession>A0A3B0XSE3</accession>
<gene>
    <name evidence="6" type="ORF">MNBD_GAMMA12-1309</name>
</gene>
<dbReference type="Gene3D" id="3.90.1150.10">
    <property type="entry name" value="Aspartate Aminotransferase, domain 1"/>
    <property type="match status" value="1"/>
</dbReference>
<dbReference type="PANTHER" id="PTHR43643:SF3">
    <property type="entry name" value="HISTIDINOL-PHOSPHATE AMINOTRANSFERASE"/>
    <property type="match status" value="1"/>
</dbReference>
<protein>
    <submittedName>
        <fullName evidence="6">Biosynthetic Aromatic amino acid aminotransferase beta</fullName>
        <ecNumber evidence="6">2.6.1.57</ecNumber>
    </submittedName>
</protein>
<feature type="domain" description="Aminotransferase class I/classII large" evidence="5">
    <location>
        <begin position="39"/>
        <end position="370"/>
    </location>
</feature>
<name>A0A3B0XSE3_9ZZZZ</name>
<evidence type="ECO:0000313" key="6">
    <source>
        <dbReference type="EMBL" id="VAW71345.1"/>
    </source>
</evidence>
<dbReference type="GO" id="GO:0000105">
    <property type="term" value="P:L-histidine biosynthetic process"/>
    <property type="evidence" value="ECO:0007669"/>
    <property type="project" value="InterPro"/>
</dbReference>
<dbReference type="InterPro" id="IPR004839">
    <property type="entry name" value="Aminotransferase_I/II_large"/>
</dbReference>
<comment type="cofactor">
    <cofactor evidence="1">
        <name>pyridoxal 5'-phosphate</name>
        <dbReference type="ChEBI" id="CHEBI:597326"/>
    </cofactor>
</comment>
<evidence type="ECO:0000256" key="3">
    <source>
        <dbReference type="ARBA" id="ARBA00022679"/>
    </source>
</evidence>
<evidence type="ECO:0000256" key="4">
    <source>
        <dbReference type="ARBA" id="ARBA00022898"/>
    </source>
</evidence>
<dbReference type="GO" id="GO:0030170">
    <property type="term" value="F:pyridoxal phosphate binding"/>
    <property type="evidence" value="ECO:0007669"/>
    <property type="project" value="InterPro"/>
</dbReference>
<dbReference type="GO" id="GO:0004400">
    <property type="term" value="F:histidinol-phosphate transaminase activity"/>
    <property type="evidence" value="ECO:0007669"/>
    <property type="project" value="InterPro"/>
</dbReference>
<dbReference type="InterPro" id="IPR001917">
    <property type="entry name" value="Aminotrans_II_pyridoxalP_BS"/>
</dbReference>
<evidence type="ECO:0000259" key="5">
    <source>
        <dbReference type="Pfam" id="PF00155"/>
    </source>
</evidence>
<dbReference type="InterPro" id="IPR015422">
    <property type="entry name" value="PyrdxlP-dep_Trfase_small"/>
</dbReference>
<dbReference type="Pfam" id="PF00155">
    <property type="entry name" value="Aminotran_1_2"/>
    <property type="match status" value="1"/>
</dbReference>
<keyword evidence="3 6" id="KW-0808">Transferase</keyword>
<dbReference type="PANTHER" id="PTHR43643">
    <property type="entry name" value="HISTIDINOL-PHOSPHATE AMINOTRANSFERASE 2"/>
    <property type="match status" value="1"/>
</dbReference>
<dbReference type="InterPro" id="IPR015421">
    <property type="entry name" value="PyrdxlP-dep_Trfase_major"/>
</dbReference>
<dbReference type="SUPFAM" id="SSF53383">
    <property type="entry name" value="PLP-dependent transferases"/>
    <property type="match status" value="1"/>
</dbReference>
<keyword evidence="2 6" id="KW-0032">Aminotransferase</keyword>
<sequence>MDDKKSILFSCANQGIQSLKPYLPGKPVAELERELGLSHIIKLASNENPMGAAESVMQAIRDQLGELTRYPDGNAFELKQAIADRHSLSTDCITIGNGSNDILELIARVFLKPGDNAIFSQHAFAVYPIATQAAGGESNIVPANSFEHTMPHGHDLDGFLKAINDKTRIIFVANPNNPTGTWLSRKQLYDFIKAVPDNIVVVIDEAYFDYVIEADYPDSSVWLAEFANLLVTRTFSKAYGLAALRVGYGLASEVLTDLMNRVRQPFNVNFIAQIAALAALKNQDYIDQSVALNQVGYDHIVATISDLGYRWIPSVGNFICIDAGITGSELFPALLKQGIIVRPIDNYELPQYIRVTIGTAAENERFLTALKNIVQISGP</sequence>
<evidence type="ECO:0000256" key="2">
    <source>
        <dbReference type="ARBA" id="ARBA00022576"/>
    </source>
</evidence>
<dbReference type="NCBIfam" id="TIGR01141">
    <property type="entry name" value="hisC"/>
    <property type="match status" value="1"/>
</dbReference>
<proteinExistence type="inferred from homology"/>
<dbReference type="InterPro" id="IPR005861">
    <property type="entry name" value="HisP_aminotrans"/>
</dbReference>
<dbReference type="AlphaFoldDB" id="A0A3B0XSE3"/>
<dbReference type="CDD" id="cd00609">
    <property type="entry name" value="AAT_like"/>
    <property type="match status" value="1"/>
</dbReference>
<organism evidence="6">
    <name type="scientific">hydrothermal vent metagenome</name>
    <dbReference type="NCBI Taxonomy" id="652676"/>
    <lineage>
        <taxon>unclassified sequences</taxon>
        <taxon>metagenomes</taxon>
        <taxon>ecological metagenomes</taxon>
    </lineage>
</organism>
<evidence type="ECO:0000256" key="1">
    <source>
        <dbReference type="ARBA" id="ARBA00001933"/>
    </source>
</evidence>